<evidence type="ECO:0000313" key="2">
    <source>
        <dbReference type="EMBL" id="EGT51276.1"/>
    </source>
</evidence>
<protein>
    <submittedName>
        <fullName evidence="2">Uncharacterized protein</fullName>
    </submittedName>
</protein>
<evidence type="ECO:0000256" key="1">
    <source>
        <dbReference type="SAM" id="SignalP"/>
    </source>
</evidence>
<organism evidence="3">
    <name type="scientific">Caenorhabditis brenneri</name>
    <name type="common">Nematode worm</name>
    <dbReference type="NCBI Taxonomy" id="135651"/>
    <lineage>
        <taxon>Eukaryota</taxon>
        <taxon>Metazoa</taxon>
        <taxon>Ecdysozoa</taxon>
        <taxon>Nematoda</taxon>
        <taxon>Chromadorea</taxon>
        <taxon>Rhabditida</taxon>
        <taxon>Rhabditina</taxon>
        <taxon>Rhabditomorpha</taxon>
        <taxon>Rhabditoidea</taxon>
        <taxon>Rhabditidae</taxon>
        <taxon>Peloderinae</taxon>
        <taxon>Caenorhabditis</taxon>
    </lineage>
</organism>
<dbReference type="FunCoup" id="G0PCS0">
    <property type="interactions" value="64"/>
</dbReference>
<dbReference type="EMBL" id="GL380251">
    <property type="protein sequence ID" value="EGT51276.1"/>
    <property type="molecule type" value="Genomic_DNA"/>
</dbReference>
<keyword evidence="1" id="KW-0732">Signal</keyword>
<feature type="chain" id="PRO_5012135665" evidence="1">
    <location>
        <begin position="16"/>
        <end position="271"/>
    </location>
</feature>
<dbReference type="HOGENOM" id="CLU_047050_0_0_1"/>
<sequence>MQFLVLFALVSYVSAILIPLSSFSGTETLYRVNKTSRVYIISNSPQDVLQSLVLSTTTGAQNSNAYSLSVPQNDGSLTAFVPTQDNDFLSVVFNGPTKPEGSLYMDSITQNLNVFPLQENSSINFKQGTNVFFKMSSPNGQIPVAQNVVVPQSQKLSGYVGLPETPNPVQFFDSASIDTITTYNQLEIPMQVFHFTSFDANVKYEVKFAARSGITIGSSGLIMTDDFPSGLFGTNDYDLKNQNGINVDAIFVPRLTKLVAMEEHHSFHDDY</sequence>
<dbReference type="eggNOG" id="ENOG502TG05">
    <property type="taxonomic scope" value="Eukaryota"/>
</dbReference>
<reference evidence="3" key="1">
    <citation type="submission" date="2011-07" db="EMBL/GenBank/DDBJ databases">
        <authorList>
            <consortium name="Caenorhabditis brenneri Sequencing and Analysis Consortium"/>
            <person name="Wilson R.K."/>
        </authorList>
    </citation>
    <scope>NUCLEOTIDE SEQUENCE [LARGE SCALE GENOMIC DNA]</scope>
    <source>
        <strain evidence="3">PB2801</strain>
    </source>
</reference>
<name>G0PCS0_CAEBE</name>
<proteinExistence type="predicted"/>
<dbReference type="AlphaFoldDB" id="G0PCS0"/>
<feature type="signal peptide" evidence="1">
    <location>
        <begin position="1"/>
        <end position="15"/>
    </location>
</feature>
<dbReference type="InParanoid" id="G0PCS0"/>
<keyword evidence="3" id="KW-1185">Reference proteome</keyword>
<gene>
    <name evidence="2" type="ORF">CAEBREN_28448</name>
</gene>
<evidence type="ECO:0000313" key="3">
    <source>
        <dbReference type="Proteomes" id="UP000008068"/>
    </source>
</evidence>
<dbReference type="OrthoDB" id="5814648at2759"/>
<accession>G0PCS0</accession>
<dbReference type="Proteomes" id="UP000008068">
    <property type="component" value="Unassembled WGS sequence"/>
</dbReference>